<dbReference type="Pfam" id="PF00385">
    <property type="entry name" value="Chromo"/>
    <property type="match status" value="1"/>
</dbReference>
<dbReference type="RefSeq" id="XP_066654055.1">
    <property type="nucleotide sequence ID" value="XM_066796337.1"/>
</dbReference>
<feature type="compositionally biased region" description="Acidic residues" evidence="4">
    <location>
        <begin position="34"/>
        <end position="50"/>
    </location>
</feature>
<dbReference type="Proteomes" id="UP001360953">
    <property type="component" value="Unassembled WGS sequence"/>
</dbReference>
<dbReference type="InterPro" id="IPR016197">
    <property type="entry name" value="Chromo-like_dom_sf"/>
</dbReference>
<reference evidence="6 7" key="1">
    <citation type="submission" date="2024-04" db="EMBL/GenBank/DDBJ databases">
        <title>Phyllosticta paracitricarpa is synonymous to the EU quarantine fungus P. citricarpa based on phylogenomic analyses.</title>
        <authorList>
            <consortium name="Lawrence Berkeley National Laboratory"/>
            <person name="Van ingen-buijs V.A."/>
            <person name="Van westerhoven A.C."/>
            <person name="Haridas S."/>
            <person name="Skiadas P."/>
            <person name="Martin F."/>
            <person name="Groenewald J.Z."/>
            <person name="Crous P.W."/>
            <person name="Seidl M.F."/>
        </authorList>
    </citation>
    <scope>NUCLEOTIDE SEQUENCE [LARGE SCALE GENOMIC DNA]</scope>
    <source>
        <strain evidence="6 7">CPC 17464</strain>
    </source>
</reference>
<evidence type="ECO:0000256" key="1">
    <source>
        <dbReference type="ARBA" id="ARBA00004123"/>
    </source>
</evidence>
<organism evidence="6 7">
    <name type="scientific">Phyllosticta citribraziliensis</name>
    <dbReference type="NCBI Taxonomy" id="989973"/>
    <lineage>
        <taxon>Eukaryota</taxon>
        <taxon>Fungi</taxon>
        <taxon>Dikarya</taxon>
        <taxon>Ascomycota</taxon>
        <taxon>Pezizomycotina</taxon>
        <taxon>Dothideomycetes</taxon>
        <taxon>Dothideomycetes incertae sedis</taxon>
        <taxon>Botryosphaeriales</taxon>
        <taxon>Phyllostictaceae</taxon>
        <taxon>Phyllosticta</taxon>
    </lineage>
</organism>
<dbReference type="PROSITE" id="PS50013">
    <property type="entry name" value="CHROMO_2"/>
    <property type="match status" value="1"/>
</dbReference>
<dbReference type="SMART" id="SM00298">
    <property type="entry name" value="CHROMO"/>
    <property type="match status" value="1"/>
</dbReference>
<proteinExistence type="predicted"/>
<gene>
    <name evidence="6" type="ORF">J3D65DRAFT_449767</name>
</gene>
<keyword evidence="3" id="KW-0539">Nucleus</keyword>
<dbReference type="PANTHER" id="PTHR22812">
    <property type="entry name" value="CHROMOBOX PROTEIN"/>
    <property type="match status" value="1"/>
</dbReference>
<protein>
    <recommendedName>
        <fullName evidence="5">Chromo domain-containing protein</fullName>
    </recommendedName>
</protein>
<dbReference type="InterPro" id="IPR000953">
    <property type="entry name" value="Chromo/chromo_shadow_dom"/>
</dbReference>
<evidence type="ECO:0000256" key="2">
    <source>
        <dbReference type="ARBA" id="ARBA00011353"/>
    </source>
</evidence>
<name>A0ABR1LJH5_9PEZI</name>
<dbReference type="GeneID" id="92029243"/>
<dbReference type="InterPro" id="IPR023780">
    <property type="entry name" value="Chromo_domain"/>
</dbReference>
<feature type="region of interest" description="Disordered" evidence="4">
    <location>
        <begin position="1"/>
        <end position="50"/>
    </location>
</feature>
<feature type="compositionally biased region" description="Acidic residues" evidence="4">
    <location>
        <begin position="1"/>
        <end position="11"/>
    </location>
</feature>
<sequence>MPPALSEDEASASETDIPYKEVEKTNKKKKPAKDEDEDDEDVDEDEDAEEFTVERVLNHLYDDADRDIKYEIMWAGFPKFEDRTWEPKENLMDGPAPIEQLKEYWEKKCGGVEPKYLPKSKRKDADMGTKSGPGGKKRKLDQSAQSTPVAKETKGRRKSGRGQETDAATPKEEAPMPSKEKESSALPPGSWEKQIASIDTIVQEPHEKTGNMERYAYVSWTDGSKNRRTKHSMALLKQKCPQKLIEYFEQHLVFHTPRTSPEPNGDGDSSAMLKSDLFMDMDD</sequence>
<evidence type="ECO:0000256" key="4">
    <source>
        <dbReference type="SAM" id="MobiDB-lite"/>
    </source>
</evidence>
<evidence type="ECO:0000313" key="6">
    <source>
        <dbReference type="EMBL" id="KAK7535330.1"/>
    </source>
</evidence>
<evidence type="ECO:0000256" key="3">
    <source>
        <dbReference type="ARBA" id="ARBA00023242"/>
    </source>
</evidence>
<comment type="subunit">
    <text evidence="2">Component of the NuA4 histone acetyltransferase complex.</text>
</comment>
<evidence type="ECO:0000259" key="5">
    <source>
        <dbReference type="PROSITE" id="PS50013"/>
    </source>
</evidence>
<dbReference type="InterPro" id="IPR051219">
    <property type="entry name" value="Heterochromatin_chromo-domain"/>
</dbReference>
<feature type="region of interest" description="Disordered" evidence="4">
    <location>
        <begin position="256"/>
        <end position="283"/>
    </location>
</feature>
<feature type="region of interest" description="Disordered" evidence="4">
    <location>
        <begin position="112"/>
        <end position="210"/>
    </location>
</feature>
<keyword evidence="7" id="KW-1185">Reference proteome</keyword>
<feature type="compositionally biased region" description="Basic and acidic residues" evidence="4">
    <location>
        <begin position="161"/>
        <end position="183"/>
    </location>
</feature>
<dbReference type="Pfam" id="PF01393">
    <property type="entry name" value="Chromo_shadow"/>
    <property type="match status" value="1"/>
</dbReference>
<dbReference type="SUPFAM" id="SSF54160">
    <property type="entry name" value="Chromo domain-like"/>
    <property type="match status" value="2"/>
</dbReference>
<comment type="subcellular location">
    <subcellularLocation>
        <location evidence="1">Nucleus</location>
    </subcellularLocation>
</comment>
<dbReference type="CDD" id="cd00024">
    <property type="entry name" value="CD_CSD"/>
    <property type="match status" value="1"/>
</dbReference>
<evidence type="ECO:0000313" key="7">
    <source>
        <dbReference type="Proteomes" id="UP001360953"/>
    </source>
</evidence>
<dbReference type="EMBL" id="JBBPEH010000008">
    <property type="protein sequence ID" value="KAK7535330.1"/>
    <property type="molecule type" value="Genomic_DNA"/>
</dbReference>
<comment type="caution">
    <text evidence="6">The sequence shown here is derived from an EMBL/GenBank/DDBJ whole genome shotgun (WGS) entry which is preliminary data.</text>
</comment>
<dbReference type="InterPro" id="IPR008251">
    <property type="entry name" value="Chromo_shadow_dom"/>
</dbReference>
<feature type="domain" description="Chromo" evidence="5">
    <location>
        <begin position="51"/>
        <end position="108"/>
    </location>
</feature>
<dbReference type="Gene3D" id="2.40.50.40">
    <property type="match status" value="2"/>
</dbReference>
<accession>A0ABR1LJH5</accession>